<protein>
    <recommendedName>
        <fullName evidence="3">Lipoprotein</fullName>
    </recommendedName>
</protein>
<evidence type="ECO:0000313" key="1">
    <source>
        <dbReference type="EMBL" id="MBL7559570.1"/>
    </source>
</evidence>
<gene>
    <name evidence="1" type="ORF">JAO71_07120</name>
</gene>
<dbReference type="EMBL" id="JAEMEF010000004">
    <property type="protein sequence ID" value="MBL7559570.1"/>
    <property type="molecule type" value="Genomic_DNA"/>
</dbReference>
<dbReference type="RefSeq" id="WP_202999835.1">
    <property type="nucleotide sequence ID" value="NZ_JAEMEF010000004.1"/>
</dbReference>
<name>A0ABS1WKB6_9FLAO</name>
<reference evidence="1 2" key="1">
    <citation type="submission" date="2020-12" db="EMBL/GenBank/DDBJ databases">
        <title>Olleya sediminilitoris sp. nov., isolated from a tidal flat.</title>
        <authorList>
            <person name="Park S."/>
            <person name="Yoon J.-H."/>
        </authorList>
    </citation>
    <scope>NUCLEOTIDE SEQUENCE [LARGE SCALE GENOMIC DNA]</scope>
    <source>
        <strain evidence="1 2">YSTF-M6</strain>
    </source>
</reference>
<accession>A0ABS1WKB6</accession>
<organism evidence="1 2">
    <name type="scientific">Olleya sediminilitoris</name>
    <dbReference type="NCBI Taxonomy" id="2795739"/>
    <lineage>
        <taxon>Bacteria</taxon>
        <taxon>Pseudomonadati</taxon>
        <taxon>Bacteroidota</taxon>
        <taxon>Flavobacteriia</taxon>
        <taxon>Flavobacteriales</taxon>
        <taxon>Flavobacteriaceae</taxon>
    </lineage>
</organism>
<evidence type="ECO:0008006" key="3">
    <source>
        <dbReference type="Google" id="ProtNLM"/>
    </source>
</evidence>
<sequence>MCIIFQGCQSQSNFDLIELSLNKDKINDVITKDTKIKKYPLGNTNNEYISTKAEELLIFNNTSLIGSQNPDSNRGVNGINFYYNKKDSIIYKYQVFIYSKVQAEKLLSALKLKLGEPNYTGYMRFGDKEKDNFSSLLWEEKENNRLYLLNYSLNETEKARLEVKNNSSDINELNLTASFSYWEDYLKVRKRKDNLNYTYQDFLDEKLKRDSNDVRAKLSK</sequence>
<dbReference type="Proteomes" id="UP000605013">
    <property type="component" value="Unassembled WGS sequence"/>
</dbReference>
<proteinExistence type="predicted"/>
<evidence type="ECO:0000313" key="2">
    <source>
        <dbReference type="Proteomes" id="UP000605013"/>
    </source>
</evidence>
<keyword evidence="2" id="KW-1185">Reference proteome</keyword>
<comment type="caution">
    <text evidence="1">The sequence shown here is derived from an EMBL/GenBank/DDBJ whole genome shotgun (WGS) entry which is preliminary data.</text>
</comment>